<evidence type="ECO:0000256" key="1">
    <source>
        <dbReference type="SAM" id="MobiDB-lite"/>
    </source>
</evidence>
<dbReference type="InterPro" id="IPR001815">
    <property type="entry name" value="Trichovirus_mp"/>
</dbReference>
<name>A0A9C7GX26_9VIRU</name>
<feature type="region of interest" description="Disordered" evidence="1">
    <location>
        <begin position="351"/>
        <end position="386"/>
    </location>
</feature>
<dbReference type="Pfam" id="PF01107">
    <property type="entry name" value="MP"/>
    <property type="match status" value="1"/>
</dbReference>
<dbReference type="PRINTS" id="PR00995">
    <property type="entry name" value="CAPILLOPTASE"/>
</dbReference>
<protein>
    <submittedName>
        <fullName evidence="2">Movement protein</fullName>
    </submittedName>
</protein>
<proteinExistence type="predicted"/>
<feature type="compositionally biased region" description="Low complexity" evidence="1">
    <location>
        <begin position="353"/>
        <end position="368"/>
    </location>
</feature>
<accession>A0A9C7GX26</accession>
<sequence length="386" mass="43557">MSIISVRKFIEFTSGTEQKCFIDGIEKKHIYKDVGAFKSKSADIIKRFQVNIAVPVNSESGLVDIDCPLIDPIEADHIRGLKGDYSLLHFSAILLSITRLFSSTGPIGGKMFIFDGRGTRMCTTIKDGFSFDLQKNARAHYLHCPDYMVSISDEGLQKSLKLRFEFNGVYLEKGSDAFYIDIGVMYRLLNNPDENMVREVVRESRFQELQACNKLPNLGSQISFEELKCFGSHNLEDLGDKQVIYHRKNAVGRNQRKISRMRRYHAKPIPDCFRSSQYKLDNNLDKFLGENSISRVPSETPKISIKLVKEWLERNGSKSHTGESDSEGVAKLPLGKYCGLNKCVASDPCRACTTDTGSTTEEGSYSGSLPEEPLWEHSHRGRLRQG</sequence>
<dbReference type="EMBL" id="OX380398">
    <property type="protein sequence ID" value="CAI5383889.1"/>
    <property type="molecule type" value="Genomic_RNA"/>
</dbReference>
<gene>
    <name evidence="2" type="primary">putative movement protein</name>
</gene>
<dbReference type="GO" id="GO:0004252">
    <property type="term" value="F:serine-type endopeptidase activity"/>
    <property type="evidence" value="ECO:0007669"/>
    <property type="project" value="InterPro"/>
</dbReference>
<reference evidence="2" key="1">
    <citation type="submission" date="2022-11" db="EMBL/GenBank/DDBJ databases">
        <authorList>
            <person name="Mifsud CO J."/>
            <person name="Holmes C E."/>
            <person name="Gallagher V R."/>
            <person name="Geoghegan L J."/>
        </authorList>
    </citation>
    <scope>NUCLEOTIDE SEQUENCE</scope>
</reference>
<dbReference type="GO" id="GO:0006508">
    <property type="term" value="P:proteolysis"/>
    <property type="evidence" value="ECO:0007669"/>
    <property type="project" value="InterPro"/>
</dbReference>
<organism evidence="2">
    <name type="scientific">Iranian poppy betaflexivirus</name>
    <dbReference type="NCBI Taxonomy" id="2933104"/>
    <lineage>
        <taxon>Viruses</taxon>
        <taxon>Riboviria</taxon>
        <taxon>Orthornavirae</taxon>
        <taxon>Kitrinoviricota</taxon>
        <taxon>Alsuviricetes</taxon>
        <taxon>Tymovirales</taxon>
        <taxon>Betaflexiviridae</taxon>
    </lineage>
</organism>
<dbReference type="InterPro" id="IPR028919">
    <property type="entry name" value="Viral_movement"/>
</dbReference>
<evidence type="ECO:0000313" key="2">
    <source>
        <dbReference type="EMBL" id="CAI5383889.1"/>
    </source>
</evidence>